<evidence type="ECO:0000256" key="1">
    <source>
        <dbReference type="ARBA" id="ARBA00023186"/>
    </source>
</evidence>
<gene>
    <name evidence="4" type="ORF">ACFPK0_03535</name>
</gene>
<dbReference type="InterPro" id="IPR036869">
    <property type="entry name" value="J_dom_sf"/>
</dbReference>
<dbReference type="PROSITE" id="PS50076">
    <property type="entry name" value="DNAJ_2"/>
    <property type="match status" value="1"/>
</dbReference>
<comment type="caution">
    <text evidence="4">The sequence shown here is derived from an EMBL/GenBank/DDBJ whole genome shotgun (WGS) entry which is preliminary data.</text>
</comment>
<dbReference type="SUPFAM" id="SSF46565">
    <property type="entry name" value="Chaperone J-domain"/>
    <property type="match status" value="1"/>
</dbReference>
<reference evidence="5" key="1">
    <citation type="journal article" date="2019" name="Int. J. Syst. Evol. Microbiol.">
        <title>The Global Catalogue of Microorganisms (GCM) 10K type strain sequencing project: providing services to taxonomists for standard genome sequencing and annotation.</title>
        <authorList>
            <consortium name="The Broad Institute Genomics Platform"/>
            <consortium name="The Broad Institute Genome Sequencing Center for Infectious Disease"/>
            <person name="Wu L."/>
            <person name="Ma J."/>
        </authorList>
    </citation>
    <scope>NUCLEOTIDE SEQUENCE [LARGE SCALE GENOMIC DNA]</scope>
    <source>
        <strain evidence="5">KACC 12822</strain>
    </source>
</reference>
<dbReference type="Gene3D" id="1.10.287.110">
    <property type="entry name" value="DnaJ domain"/>
    <property type="match status" value="1"/>
</dbReference>
<keyword evidence="5" id="KW-1185">Reference proteome</keyword>
<evidence type="ECO:0000313" key="4">
    <source>
        <dbReference type="EMBL" id="MFC5439085.1"/>
    </source>
</evidence>
<sequence length="212" mass="23341">MARDTDFLELYRDLGLNPDCGLTEFKQAYRRRLAVLHPDRQTAATRTPPAELQRLTAMYGAAMEFQRRHGRLPGAPQARPARSVKPGRSSRPAITAAPNGRSRRMLVLLGVSVAVWLLWNNEPAQQPHMTWSLAAPSQPTSPAKTTAKVSPLAPGLGEDAVRAAEGEPLIMSDGRWEYGPSWVRFEGHKVVDWYSSPLRPLKSAPSSSISPP</sequence>
<dbReference type="RefSeq" id="WP_377338392.1">
    <property type="nucleotide sequence ID" value="NZ_JALBWS010000015.1"/>
</dbReference>
<keyword evidence="1" id="KW-0143">Chaperone</keyword>
<name>A0ABW0JUT1_9GAMM</name>
<feature type="region of interest" description="Disordered" evidence="2">
    <location>
        <begin position="70"/>
        <end position="96"/>
    </location>
</feature>
<accession>A0ABW0JUT1</accession>
<feature type="compositionally biased region" description="Polar residues" evidence="2">
    <location>
        <begin position="134"/>
        <end position="148"/>
    </location>
</feature>
<dbReference type="InterPro" id="IPR001623">
    <property type="entry name" value="DnaJ_domain"/>
</dbReference>
<organism evidence="4 5">
    <name type="scientific">Rhodanobacter ginsenosidimutans</name>
    <dbReference type="NCBI Taxonomy" id="490571"/>
    <lineage>
        <taxon>Bacteria</taxon>
        <taxon>Pseudomonadati</taxon>
        <taxon>Pseudomonadota</taxon>
        <taxon>Gammaproteobacteria</taxon>
        <taxon>Lysobacterales</taxon>
        <taxon>Rhodanobacteraceae</taxon>
        <taxon>Rhodanobacter</taxon>
    </lineage>
</organism>
<evidence type="ECO:0000313" key="5">
    <source>
        <dbReference type="Proteomes" id="UP001596018"/>
    </source>
</evidence>
<evidence type="ECO:0000259" key="3">
    <source>
        <dbReference type="PROSITE" id="PS50076"/>
    </source>
</evidence>
<feature type="region of interest" description="Disordered" evidence="2">
    <location>
        <begin position="134"/>
        <end position="153"/>
    </location>
</feature>
<dbReference type="CDD" id="cd06257">
    <property type="entry name" value="DnaJ"/>
    <property type="match status" value="1"/>
</dbReference>
<dbReference type="Proteomes" id="UP001596018">
    <property type="component" value="Unassembled WGS sequence"/>
</dbReference>
<feature type="domain" description="J" evidence="3">
    <location>
        <begin position="9"/>
        <end position="71"/>
    </location>
</feature>
<evidence type="ECO:0000256" key="2">
    <source>
        <dbReference type="SAM" id="MobiDB-lite"/>
    </source>
</evidence>
<proteinExistence type="predicted"/>
<dbReference type="EMBL" id="JBHSMM010000001">
    <property type="protein sequence ID" value="MFC5439085.1"/>
    <property type="molecule type" value="Genomic_DNA"/>
</dbReference>
<protein>
    <submittedName>
        <fullName evidence="4">J domain-containing protein</fullName>
    </submittedName>
</protein>